<name>A0A8T1W6G1_9STRA</name>
<reference evidence="1" key="1">
    <citation type="submission" date="2021-02" db="EMBL/GenBank/DDBJ databases">
        <authorList>
            <person name="Palmer J.M."/>
        </authorList>
    </citation>
    <scope>NUCLEOTIDE SEQUENCE</scope>
    <source>
        <strain evidence="1">SCRP23</strain>
    </source>
</reference>
<dbReference type="OrthoDB" id="74503at2759"/>
<dbReference type="AlphaFoldDB" id="A0A8T1W6G1"/>
<evidence type="ECO:0000313" key="1">
    <source>
        <dbReference type="EMBL" id="KAG7387763.1"/>
    </source>
</evidence>
<dbReference type="Proteomes" id="UP000693981">
    <property type="component" value="Unassembled WGS sequence"/>
</dbReference>
<evidence type="ECO:0000313" key="2">
    <source>
        <dbReference type="Proteomes" id="UP000693981"/>
    </source>
</evidence>
<dbReference type="EMBL" id="JAGDFL010000465">
    <property type="protein sequence ID" value="KAG7387763.1"/>
    <property type="molecule type" value="Genomic_DNA"/>
</dbReference>
<keyword evidence="2" id="KW-1185">Reference proteome</keyword>
<proteinExistence type="predicted"/>
<organism evidence="1 2">
    <name type="scientific">Phytophthora boehmeriae</name>
    <dbReference type="NCBI Taxonomy" id="109152"/>
    <lineage>
        <taxon>Eukaryota</taxon>
        <taxon>Sar</taxon>
        <taxon>Stramenopiles</taxon>
        <taxon>Oomycota</taxon>
        <taxon>Peronosporomycetes</taxon>
        <taxon>Peronosporales</taxon>
        <taxon>Peronosporaceae</taxon>
        <taxon>Phytophthora</taxon>
    </lineage>
</organism>
<protein>
    <submittedName>
        <fullName evidence="1">Uncharacterized protein</fullName>
    </submittedName>
</protein>
<gene>
    <name evidence="1" type="ORF">PHYBOEH_008146</name>
</gene>
<accession>A0A8T1W6G1</accession>
<comment type="caution">
    <text evidence="1">The sequence shown here is derived from an EMBL/GenBank/DDBJ whole genome shotgun (WGS) entry which is preliminary data.</text>
</comment>
<sequence>MPVDAASDFAAAPVAWGPGAAVGGVLLSTFALGFTEGCLEVERRPIPLRFALRFAAVNVLPSAVWSSVPARHVAAAASVPLANIVTKAGSSDTCSRAVGNRLLLLQSVRALRCVAGSYGLAWSLWRLYCREEGADRTEVSAETVVRLAPVNSSLSKVSRLKYGEHLVAIPVSRELGNDQESAVDWSKVGINVCKEDGDSSKERVKVVEVELCDAETALSSAKRLSAKAARDTQTPMCSVAVLPLSGPALPSSTTDSFDVCFNPLSAALTFVAEVCHTRNVTHAILIGADEDEIAGFNADDVSSSEVHLSTSQLAAGLLYRHGITATVLKTPEAVGEEDESSKDSFSSADAVFFISESLSTASGIAGKSIERGLVVEDSAYFVVEESLCHQKLANNLVQTRSPLLEAAASLELQAADAEERSDQELAQEQVVEEKEQESDATCLSIADVTDETLQAVRKMLRRGKTPDVIQAEIYQAYGTQRVVTPTRIDQFSDMNV</sequence>